<dbReference type="InterPro" id="IPR000276">
    <property type="entry name" value="GPCR_Rhodpsn"/>
</dbReference>
<organism evidence="7 8">
    <name type="scientific">Ptilorrhoa leucosticta</name>
    <dbReference type="NCBI Taxonomy" id="449384"/>
    <lineage>
        <taxon>Eukaryota</taxon>
        <taxon>Metazoa</taxon>
        <taxon>Chordata</taxon>
        <taxon>Craniata</taxon>
        <taxon>Vertebrata</taxon>
        <taxon>Euteleostomi</taxon>
        <taxon>Archelosauria</taxon>
        <taxon>Archosauria</taxon>
        <taxon>Dinosauria</taxon>
        <taxon>Saurischia</taxon>
        <taxon>Theropoda</taxon>
        <taxon>Coelurosauria</taxon>
        <taxon>Aves</taxon>
        <taxon>Neognathae</taxon>
        <taxon>Neoaves</taxon>
        <taxon>Telluraves</taxon>
        <taxon>Australaves</taxon>
        <taxon>Passeriformes</taxon>
        <taxon>Corvoidea</taxon>
        <taxon>Cinclosomatidae</taxon>
        <taxon>Ptilorrhoa</taxon>
    </lineage>
</organism>
<keyword evidence="3 5" id="KW-1133">Transmembrane helix</keyword>
<dbReference type="SUPFAM" id="SSF81321">
    <property type="entry name" value="Family A G protein-coupled receptor-like"/>
    <property type="match status" value="1"/>
</dbReference>
<evidence type="ECO:0000313" key="8">
    <source>
        <dbReference type="Proteomes" id="UP000547721"/>
    </source>
</evidence>
<feature type="non-terminal residue" evidence="7">
    <location>
        <position position="124"/>
    </location>
</feature>
<dbReference type="AlphaFoldDB" id="A0A7K8MUA5"/>
<dbReference type="PANTHER" id="PTHR45822">
    <property type="entry name" value="FREE FATTY ACID RECEPTOR 2-RELATED"/>
    <property type="match status" value="1"/>
</dbReference>
<reference evidence="7 8" key="1">
    <citation type="submission" date="2019-09" db="EMBL/GenBank/DDBJ databases">
        <title>Bird 10,000 Genomes (B10K) Project - Family phase.</title>
        <authorList>
            <person name="Zhang G."/>
        </authorList>
    </citation>
    <scope>NUCLEOTIDE SEQUENCE [LARGE SCALE GENOMIC DNA]</scope>
    <source>
        <strain evidence="7">B10K-CU-031-17</strain>
        <tissue evidence="7">Muscle</tissue>
    </source>
</reference>
<keyword evidence="2 5" id="KW-0812">Transmembrane</keyword>
<feature type="transmembrane region" description="Helical" evidence="5">
    <location>
        <begin position="101"/>
        <end position="121"/>
    </location>
</feature>
<keyword evidence="8" id="KW-1185">Reference proteome</keyword>
<evidence type="ECO:0000256" key="5">
    <source>
        <dbReference type="SAM" id="Phobius"/>
    </source>
</evidence>
<evidence type="ECO:0000259" key="6">
    <source>
        <dbReference type="PROSITE" id="PS50262"/>
    </source>
</evidence>
<sequence>PVTSRSPPGHLPATPTPAMSTALVLTVYALTLAVGLPANAFTVAVLAAKSRRLRGRRRRRPAGSGRRPAELLTATDLLLLNLSAADLLLLLFLPFKMAEAAAGMTWPLPAALCPVANFCFYSSM</sequence>
<dbReference type="PRINTS" id="PR00237">
    <property type="entry name" value="GPCRRHODOPSN"/>
</dbReference>
<comment type="subcellular location">
    <subcellularLocation>
        <location evidence="1">Membrane</location>
    </subcellularLocation>
</comment>
<dbReference type="GO" id="GO:0004930">
    <property type="term" value="F:G protein-coupled receptor activity"/>
    <property type="evidence" value="ECO:0007669"/>
    <property type="project" value="InterPro"/>
</dbReference>
<evidence type="ECO:0000256" key="2">
    <source>
        <dbReference type="ARBA" id="ARBA00022692"/>
    </source>
</evidence>
<dbReference type="Pfam" id="PF00001">
    <property type="entry name" value="7tm_1"/>
    <property type="match status" value="1"/>
</dbReference>
<dbReference type="PROSITE" id="PS50262">
    <property type="entry name" value="G_PROTEIN_RECEP_F1_2"/>
    <property type="match status" value="1"/>
</dbReference>
<dbReference type="Gene3D" id="1.20.1070.10">
    <property type="entry name" value="Rhodopsin 7-helix transmembrane proteins"/>
    <property type="match status" value="1"/>
</dbReference>
<feature type="domain" description="G-protein coupled receptors family 1 profile" evidence="6">
    <location>
        <begin position="38"/>
        <end position="124"/>
    </location>
</feature>
<evidence type="ECO:0000256" key="1">
    <source>
        <dbReference type="ARBA" id="ARBA00004370"/>
    </source>
</evidence>
<keyword evidence="4 5" id="KW-0472">Membrane</keyword>
<feature type="transmembrane region" description="Helical" evidence="5">
    <location>
        <begin position="20"/>
        <end position="48"/>
    </location>
</feature>
<feature type="transmembrane region" description="Helical" evidence="5">
    <location>
        <begin position="69"/>
        <end position="95"/>
    </location>
</feature>
<dbReference type="PANTHER" id="PTHR45822:SF5">
    <property type="entry name" value="FREE FATTY ACID RECEPTOR 2"/>
    <property type="match status" value="1"/>
</dbReference>
<evidence type="ECO:0000313" key="7">
    <source>
        <dbReference type="EMBL" id="NXE44526.1"/>
    </source>
</evidence>
<gene>
    <name evidence="7" type="primary">Ffar3</name>
    <name evidence="7" type="ORF">PTILEU_R15194</name>
</gene>
<dbReference type="GO" id="GO:0071398">
    <property type="term" value="P:cellular response to fatty acid"/>
    <property type="evidence" value="ECO:0007669"/>
    <property type="project" value="TreeGrafter"/>
</dbReference>
<comment type="caution">
    <text evidence="7">The sequence shown here is derived from an EMBL/GenBank/DDBJ whole genome shotgun (WGS) entry which is preliminary data.</text>
</comment>
<dbReference type="InterPro" id="IPR017452">
    <property type="entry name" value="GPCR_Rhodpsn_7TM"/>
</dbReference>
<accession>A0A7K8MUA5</accession>
<feature type="non-terminal residue" evidence="7">
    <location>
        <position position="1"/>
    </location>
</feature>
<dbReference type="EMBL" id="VWYY01008954">
    <property type="protein sequence ID" value="NXE44526.1"/>
    <property type="molecule type" value="Genomic_DNA"/>
</dbReference>
<evidence type="ECO:0000256" key="4">
    <source>
        <dbReference type="ARBA" id="ARBA00023136"/>
    </source>
</evidence>
<proteinExistence type="predicted"/>
<dbReference type="Proteomes" id="UP000547721">
    <property type="component" value="Unassembled WGS sequence"/>
</dbReference>
<evidence type="ECO:0000256" key="3">
    <source>
        <dbReference type="ARBA" id="ARBA00022989"/>
    </source>
</evidence>
<dbReference type="GO" id="GO:0005886">
    <property type="term" value="C:plasma membrane"/>
    <property type="evidence" value="ECO:0007669"/>
    <property type="project" value="TreeGrafter"/>
</dbReference>
<name>A0A7K8MUA5_9CORV</name>
<protein>
    <submittedName>
        <fullName evidence="7">FFAR3 protein</fullName>
    </submittedName>
</protein>